<organism evidence="2 3">
    <name type="scientific">Desulfovibrio ferrophilus</name>
    <dbReference type="NCBI Taxonomy" id="241368"/>
    <lineage>
        <taxon>Bacteria</taxon>
        <taxon>Pseudomonadati</taxon>
        <taxon>Thermodesulfobacteriota</taxon>
        <taxon>Desulfovibrionia</taxon>
        <taxon>Desulfovibrionales</taxon>
        <taxon>Desulfovibrionaceae</taxon>
        <taxon>Desulfovibrio</taxon>
    </lineage>
</organism>
<keyword evidence="3" id="KW-1185">Reference proteome</keyword>
<dbReference type="Gene3D" id="3.40.50.620">
    <property type="entry name" value="HUPs"/>
    <property type="match status" value="1"/>
</dbReference>
<proteinExistence type="predicted"/>
<dbReference type="EMBL" id="AP017378">
    <property type="protein sequence ID" value="BBD07968.1"/>
    <property type="molecule type" value="Genomic_DNA"/>
</dbReference>
<dbReference type="PANTHER" id="PTHR43686">
    <property type="entry name" value="SULFURTRANSFERASE-RELATED"/>
    <property type="match status" value="1"/>
</dbReference>
<dbReference type="SUPFAM" id="SSF52402">
    <property type="entry name" value="Adenine nucleotide alpha hydrolases-like"/>
    <property type="match status" value="1"/>
</dbReference>
<gene>
    <name evidence="2" type="ORF">DFE_1242</name>
</gene>
<evidence type="ECO:0000313" key="3">
    <source>
        <dbReference type="Proteomes" id="UP000269883"/>
    </source>
</evidence>
<dbReference type="PANTHER" id="PTHR43686:SF1">
    <property type="entry name" value="AMINOTRAN_5 DOMAIN-CONTAINING PROTEIN"/>
    <property type="match status" value="1"/>
</dbReference>
<protein>
    <submittedName>
        <fullName evidence="2">PP-loop domain-containing protein</fullName>
    </submittedName>
</protein>
<dbReference type="AlphaFoldDB" id="A0A2Z6AXN3"/>
<evidence type="ECO:0000313" key="2">
    <source>
        <dbReference type="EMBL" id="BBD07968.1"/>
    </source>
</evidence>
<evidence type="ECO:0000259" key="1">
    <source>
        <dbReference type="Pfam" id="PF01171"/>
    </source>
</evidence>
<dbReference type="OrthoDB" id="9801054at2"/>
<reference evidence="2 3" key="1">
    <citation type="journal article" date="2018" name="Sci. Adv.">
        <title>Multi-heme cytochromes provide a pathway for survival in energy-limited environments.</title>
        <authorList>
            <person name="Deng X."/>
            <person name="Dohmae N."/>
            <person name="Nealson K.H."/>
            <person name="Hashimoto K."/>
            <person name="Okamoto A."/>
        </authorList>
    </citation>
    <scope>NUCLEOTIDE SEQUENCE [LARGE SCALE GENOMIC DNA]</scope>
    <source>
        <strain evidence="2 3">IS5</strain>
    </source>
</reference>
<feature type="domain" description="tRNA(Ile)-lysidine/2-thiocytidine synthase N-terminal" evidence="1">
    <location>
        <begin position="34"/>
        <end position="198"/>
    </location>
</feature>
<dbReference type="InterPro" id="IPR014729">
    <property type="entry name" value="Rossmann-like_a/b/a_fold"/>
</dbReference>
<dbReference type="InterPro" id="IPR011063">
    <property type="entry name" value="TilS/TtcA_N"/>
</dbReference>
<dbReference type="RefSeq" id="WP_126377682.1">
    <property type="nucleotide sequence ID" value="NZ_AP017378.1"/>
</dbReference>
<dbReference type="Proteomes" id="UP000269883">
    <property type="component" value="Chromosome"/>
</dbReference>
<dbReference type="Pfam" id="PF01171">
    <property type="entry name" value="ATP_bind_3"/>
    <property type="match status" value="1"/>
</dbReference>
<name>A0A2Z6AXN3_9BACT</name>
<accession>A0A2Z6AXN3</accession>
<sequence length="249" mass="28533">MARWGKLTYAQKQCLGATGKLMQQTEMVYPGARIGIAASGGVDSWLMLKILTMRQRIVPFPFELMVLHVNPGFDPHNHAPLAAWLKENGVAGHIELTDHGLRAHSDENQKKSACFYCAHQRRKRLFELCDQYKLTHLAMAHTADDLMATFFMNIFETGKVHGMSIKEDFFGGVLQMIRPLMYLEKKTVIKAAKDFDLPVWQNPCPSAGKTRRTETEDWLAERFTRDKRIKSNVLKALQRWQLDITLNTK</sequence>
<dbReference type="KEGG" id="dfl:DFE_1242"/>